<gene>
    <name evidence="3" type="ORF">ENKO_43630</name>
</gene>
<dbReference type="GO" id="GO:0003677">
    <property type="term" value="F:DNA binding"/>
    <property type="evidence" value="ECO:0007669"/>
    <property type="project" value="InterPro"/>
</dbReference>
<sequence>MSQVSIFDVLNDVVTPSQVVPATSSVPAGKAPGLTADEARGRFIREFSQTARYHHRWDVFREFITLVAGELDIARIRTPENIAASRKICDRYQAADLERFHVLFSLLISALQGKYHDFLGSVFMELELGSGDMGQFFTPYPMARLLAQLLLDDTLQQLKTCPWVTLNEPTSGAGGMVIAFAESMLDKGLNPSAQLMAVTTDIDPTAADMTFIQLSLLGIPAVVNTGNTLSLSVSRTRYTPVWYFSNWQERLESHERVQAMRRFMASM</sequence>
<dbReference type="Pfam" id="PF02384">
    <property type="entry name" value="N6_Mtase"/>
    <property type="match status" value="1"/>
</dbReference>
<name>A0AA86IV60_9ENTR</name>
<accession>A0AA86IV60</accession>
<evidence type="ECO:0000259" key="2">
    <source>
        <dbReference type="Pfam" id="PF02384"/>
    </source>
</evidence>
<protein>
    <recommendedName>
        <fullName evidence="2">DNA methylase adenine-specific domain-containing protein</fullName>
    </recommendedName>
</protein>
<dbReference type="InterPro" id="IPR029063">
    <property type="entry name" value="SAM-dependent_MTases_sf"/>
</dbReference>
<comment type="similarity">
    <text evidence="1">Belongs to the N(4)/N(6)-methyltransferase family.</text>
</comment>
<evidence type="ECO:0000313" key="4">
    <source>
        <dbReference type="Proteomes" id="UP000682928"/>
    </source>
</evidence>
<dbReference type="GO" id="GO:0008170">
    <property type="term" value="F:N-methyltransferase activity"/>
    <property type="evidence" value="ECO:0007669"/>
    <property type="project" value="InterPro"/>
</dbReference>
<feature type="domain" description="DNA methylase adenine-specific" evidence="2">
    <location>
        <begin position="131"/>
        <end position="230"/>
    </location>
</feature>
<dbReference type="SUPFAM" id="SSF53335">
    <property type="entry name" value="S-adenosyl-L-methionine-dependent methyltransferases"/>
    <property type="match status" value="1"/>
</dbReference>
<dbReference type="EMBL" id="AP024591">
    <property type="protein sequence ID" value="BCU57769.1"/>
    <property type="molecule type" value="Genomic_DNA"/>
</dbReference>
<evidence type="ECO:0000256" key="1">
    <source>
        <dbReference type="ARBA" id="ARBA00006594"/>
    </source>
</evidence>
<keyword evidence="3" id="KW-0614">Plasmid</keyword>
<geneLocation type="plasmid" evidence="3 4">
    <name>pENKO-1</name>
</geneLocation>
<proteinExistence type="inferred from homology"/>
<organism evidence="3 4">
    <name type="scientific">Enterobacter kobei</name>
    <dbReference type="NCBI Taxonomy" id="208224"/>
    <lineage>
        <taxon>Bacteria</taxon>
        <taxon>Pseudomonadati</taxon>
        <taxon>Pseudomonadota</taxon>
        <taxon>Gammaproteobacteria</taxon>
        <taxon>Enterobacterales</taxon>
        <taxon>Enterobacteriaceae</taxon>
        <taxon>Enterobacter</taxon>
        <taxon>Enterobacter cloacae complex</taxon>
    </lineage>
</organism>
<reference evidence="3" key="1">
    <citation type="submission" date="2021-04" db="EMBL/GenBank/DDBJ databases">
        <title>Difference and commonality of drug resistance evolution in various bacteria. and drug sensitivity profiles.</title>
        <authorList>
            <person name="Maeda T."/>
            <person name="Shibai A."/>
            <person name="Kawada K."/>
            <person name="Kotani H."/>
            <person name="Tarusawa Y."/>
            <person name="Tanabe K."/>
            <person name="Furusawa C."/>
        </authorList>
    </citation>
    <scope>NUCLEOTIDE SEQUENCE</scope>
    <source>
        <strain evidence="3">JCM 8580</strain>
        <plasmid evidence="3">pENKO-1</plasmid>
    </source>
</reference>
<dbReference type="InterPro" id="IPR003356">
    <property type="entry name" value="DNA_methylase_A-5"/>
</dbReference>
<dbReference type="Proteomes" id="UP000682928">
    <property type="component" value="Plasmid pENKO-1"/>
</dbReference>
<evidence type="ECO:0000313" key="3">
    <source>
        <dbReference type="EMBL" id="BCU57769.1"/>
    </source>
</evidence>
<dbReference type="AlphaFoldDB" id="A0AA86IV60"/>
<dbReference type="Gene3D" id="3.40.50.150">
    <property type="entry name" value="Vaccinia Virus protein VP39"/>
    <property type="match status" value="1"/>
</dbReference>
<dbReference type="RefSeq" id="WP_088222238.1">
    <property type="nucleotide sequence ID" value="NZ_AP024591.1"/>
</dbReference>